<sequence length="96" mass="10439">MITCDTPAYEGDRSLVQFSLKLRWLEAGGAGLLAQAPGRLPRQPSGTRYSRGLNEFHELGVQLTVGLIEPVLQSLPRLLRANDFAQRVGLGLLGLP</sequence>
<reference evidence="2" key="1">
    <citation type="submission" date="2013-08" db="EMBL/GenBank/DDBJ databases">
        <title>Intrasporangium oryzae NRRL B-24470.</title>
        <authorList>
            <person name="Liu H."/>
            <person name="Wang G."/>
        </authorList>
    </citation>
    <scope>NUCLEOTIDE SEQUENCE [LARGE SCALE GENOMIC DNA]</scope>
    <source>
        <strain evidence="2">Q5-1</strain>
    </source>
</reference>
<organism evidence="1 2">
    <name type="scientific">Intrasporangium chromatireducens Q5-1</name>
    <dbReference type="NCBI Taxonomy" id="584657"/>
    <lineage>
        <taxon>Bacteria</taxon>
        <taxon>Bacillati</taxon>
        <taxon>Actinomycetota</taxon>
        <taxon>Actinomycetes</taxon>
        <taxon>Micrococcales</taxon>
        <taxon>Intrasporangiaceae</taxon>
        <taxon>Intrasporangium</taxon>
    </lineage>
</organism>
<dbReference type="EMBL" id="AWQS01000369">
    <property type="protein sequence ID" value="EWT03990.1"/>
    <property type="molecule type" value="Genomic_DNA"/>
</dbReference>
<accession>W9GD81</accession>
<keyword evidence="2" id="KW-1185">Reference proteome</keyword>
<evidence type="ECO:0000313" key="2">
    <source>
        <dbReference type="Proteomes" id="UP000019494"/>
    </source>
</evidence>
<evidence type="ECO:0000313" key="1">
    <source>
        <dbReference type="EMBL" id="EWT03990.1"/>
    </source>
</evidence>
<name>W9GD81_9MICO</name>
<dbReference type="AlphaFoldDB" id="W9GD81"/>
<dbReference type="Proteomes" id="UP000019494">
    <property type="component" value="Unassembled WGS sequence"/>
</dbReference>
<proteinExistence type="predicted"/>
<comment type="caution">
    <text evidence="1">The sequence shown here is derived from an EMBL/GenBank/DDBJ whole genome shotgun (WGS) entry which is preliminary data.</text>
</comment>
<protein>
    <submittedName>
        <fullName evidence="1">Uncharacterized protein</fullName>
    </submittedName>
</protein>
<gene>
    <name evidence="1" type="ORF">N864_16630</name>
</gene>